<evidence type="ECO:0000313" key="6">
    <source>
        <dbReference type="Proteomes" id="UP000675379"/>
    </source>
</evidence>
<sequence>MEKKRVHMEEIRESEGKEYIIRDADRITVGRFTIIEKNEAQKSVLLRLRFYIATEKGLLKEALRVLVRGFLREGAFFKINIIVTDEISTTPFTELGFTLEGILVNNSYSHAEITNEYLFGTDNTRFDQFREFKLLALEGERTTLKLASPEDAEAFAQYYTWNREYLRRFEPLRDKEFYTVEGQRKALEESYRNYLNGLAINFGIYSGTTLIGKAQLSNLVYGGFRSANLGYSLHRDYEGKGLMQDALKAVLAYAGEELRLHRIEASTLLENARSQNTLKKLGFKLVGLNEKYLYINGQWQDHYTFSLILE</sequence>
<organism evidence="5 6">
    <name type="scientific">Proteiniclasticum sediminis</name>
    <dbReference type="NCBI Taxonomy" id="2804028"/>
    <lineage>
        <taxon>Bacteria</taxon>
        <taxon>Bacillati</taxon>
        <taxon>Bacillota</taxon>
        <taxon>Clostridia</taxon>
        <taxon>Eubacteriales</taxon>
        <taxon>Clostridiaceae</taxon>
        <taxon>Proteiniclasticum</taxon>
    </lineage>
</organism>
<dbReference type="PROSITE" id="PS51186">
    <property type="entry name" value="GNAT"/>
    <property type="match status" value="1"/>
</dbReference>
<comment type="caution">
    <text evidence="5">The sequence shown here is derived from an EMBL/GenBank/DDBJ whole genome shotgun (WGS) entry which is preliminary data.</text>
</comment>
<evidence type="ECO:0000313" key="5">
    <source>
        <dbReference type="EMBL" id="MBR0577024.1"/>
    </source>
</evidence>
<gene>
    <name evidence="5" type="ORF">KCG48_11925</name>
</gene>
<dbReference type="InterPro" id="IPR000182">
    <property type="entry name" value="GNAT_dom"/>
</dbReference>
<dbReference type="Proteomes" id="UP000675379">
    <property type="component" value="Unassembled WGS sequence"/>
</dbReference>
<dbReference type="RefSeq" id="WP_211802438.1">
    <property type="nucleotide sequence ID" value="NZ_JAGSCS010000018.1"/>
</dbReference>
<dbReference type="InterPro" id="IPR051531">
    <property type="entry name" value="N-acetyltransferase"/>
</dbReference>
<protein>
    <submittedName>
        <fullName evidence="5">GNAT family N-acetyltransferase</fullName>
        <ecNumber evidence="5">2.3.1.-</ecNumber>
    </submittedName>
</protein>
<dbReference type="PANTHER" id="PTHR43792">
    <property type="entry name" value="GNAT FAMILY, PUTATIVE (AFU_ORTHOLOGUE AFUA_3G00765)-RELATED-RELATED"/>
    <property type="match status" value="1"/>
</dbReference>
<dbReference type="AlphaFoldDB" id="A0A941CT06"/>
<evidence type="ECO:0000256" key="1">
    <source>
        <dbReference type="ARBA" id="ARBA00022679"/>
    </source>
</evidence>
<feature type="domain" description="N-acetyltransferase" evidence="4">
    <location>
        <begin position="142"/>
        <end position="310"/>
    </location>
</feature>
<keyword evidence="2 5" id="KW-0012">Acyltransferase</keyword>
<dbReference type="EMBL" id="JAGSCS010000018">
    <property type="protein sequence ID" value="MBR0577024.1"/>
    <property type="molecule type" value="Genomic_DNA"/>
</dbReference>
<dbReference type="Pfam" id="PF13302">
    <property type="entry name" value="Acetyltransf_3"/>
    <property type="match status" value="1"/>
</dbReference>
<name>A0A941CT06_9CLOT</name>
<proteinExistence type="inferred from homology"/>
<keyword evidence="1 5" id="KW-0808">Transferase</keyword>
<comment type="similarity">
    <text evidence="3">Belongs to the acetyltransferase family. RimJ subfamily.</text>
</comment>
<dbReference type="PANTHER" id="PTHR43792:SF8">
    <property type="entry name" value="[RIBOSOMAL PROTEIN US5]-ALANINE N-ACETYLTRANSFERASE"/>
    <property type="match status" value="1"/>
</dbReference>
<accession>A0A941CT06</accession>
<dbReference type="EC" id="2.3.1.-" evidence="5"/>
<keyword evidence="6" id="KW-1185">Reference proteome</keyword>
<dbReference type="SUPFAM" id="SSF55729">
    <property type="entry name" value="Acyl-CoA N-acyltransferases (Nat)"/>
    <property type="match status" value="1"/>
</dbReference>
<evidence type="ECO:0000256" key="2">
    <source>
        <dbReference type="ARBA" id="ARBA00023315"/>
    </source>
</evidence>
<dbReference type="GO" id="GO:0005737">
    <property type="term" value="C:cytoplasm"/>
    <property type="evidence" value="ECO:0007669"/>
    <property type="project" value="TreeGrafter"/>
</dbReference>
<evidence type="ECO:0000259" key="4">
    <source>
        <dbReference type="PROSITE" id="PS51186"/>
    </source>
</evidence>
<reference evidence="5" key="1">
    <citation type="submission" date="2021-04" db="EMBL/GenBank/DDBJ databases">
        <title>Proteiniclasticum sedimins sp. nov., an obligate anaerobic bacterium isolated from anaerobic sludge.</title>
        <authorList>
            <person name="Liu J."/>
        </authorList>
    </citation>
    <scope>NUCLEOTIDE SEQUENCE</scope>
    <source>
        <strain evidence="5">BAD-10</strain>
    </source>
</reference>
<evidence type="ECO:0000256" key="3">
    <source>
        <dbReference type="ARBA" id="ARBA00038502"/>
    </source>
</evidence>
<dbReference type="InterPro" id="IPR016181">
    <property type="entry name" value="Acyl_CoA_acyltransferase"/>
</dbReference>
<dbReference type="GO" id="GO:0008999">
    <property type="term" value="F:protein-N-terminal-alanine acetyltransferase activity"/>
    <property type="evidence" value="ECO:0007669"/>
    <property type="project" value="TreeGrafter"/>
</dbReference>
<dbReference type="Gene3D" id="3.40.630.30">
    <property type="match status" value="2"/>
</dbReference>